<dbReference type="AlphaFoldDB" id="A0A838L6X7"/>
<keyword evidence="2" id="KW-1185">Reference proteome</keyword>
<gene>
    <name evidence="1" type="ORF">HZF05_10135</name>
</gene>
<evidence type="ECO:0000313" key="2">
    <source>
        <dbReference type="Proteomes" id="UP000570166"/>
    </source>
</evidence>
<dbReference type="EMBL" id="JACEIB010000006">
    <property type="protein sequence ID" value="MBA2934455.1"/>
    <property type="molecule type" value="Genomic_DNA"/>
</dbReference>
<comment type="caution">
    <text evidence="1">The sequence shown here is derived from an EMBL/GenBank/DDBJ whole genome shotgun (WGS) entry which is preliminary data.</text>
</comment>
<dbReference type="RefSeq" id="WP_181638838.1">
    <property type="nucleotide sequence ID" value="NZ_JACEIB010000006.1"/>
</dbReference>
<dbReference type="Proteomes" id="UP000570166">
    <property type="component" value="Unassembled WGS sequence"/>
</dbReference>
<organism evidence="1 2">
    <name type="scientific">Sphingomonas chungangi</name>
    <dbReference type="NCBI Taxonomy" id="2683589"/>
    <lineage>
        <taxon>Bacteria</taxon>
        <taxon>Pseudomonadati</taxon>
        <taxon>Pseudomonadota</taxon>
        <taxon>Alphaproteobacteria</taxon>
        <taxon>Sphingomonadales</taxon>
        <taxon>Sphingomonadaceae</taxon>
        <taxon>Sphingomonas</taxon>
    </lineage>
</organism>
<sequence>MIAAWARLWTIPVACADAGVRMVETMTFAPLVVQGRLPAIQDAISDPWSADHAELRRMVGEKMVAWSKAAVSLQRDAMTLAFRPLSRNPTQMWSDWTSMIEIACRMPGRSHRPIHRAVVANHRRLSSKRTQQTP</sequence>
<accession>A0A838L6X7</accession>
<name>A0A838L6X7_9SPHN</name>
<evidence type="ECO:0000313" key="1">
    <source>
        <dbReference type="EMBL" id="MBA2934455.1"/>
    </source>
</evidence>
<protein>
    <submittedName>
        <fullName evidence="1">Uncharacterized protein</fullName>
    </submittedName>
</protein>
<reference evidence="1 2" key="1">
    <citation type="submission" date="2020-07" db="EMBL/GenBank/DDBJ databases">
        <authorList>
            <person name="Sun Q."/>
        </authorList>
    </citation>
    <scope>NUCLEOTIDE SEQUENCE [LARGE SCALE GENOMIC DNA]</scope>
    <source>
        <strain evidence="1 2">CGMCC 1.13654</strain>
    </source>
</reference>
<proteinExistence type="predicted"/>